<dbReference type="PANTHER" id="PTHR22603:SF66">
    <property type="entry name" value="ETHANOLAMINE KINASE"/>
    <property type="match status" value="1"/>
</dbReference>
<organism evidence="2 3">
    <name type="scientific">Agaribacter marinus</name>
    <dbReference type="NCBI Taxonomy" id="1431249"/>
    <lineage>
        <taxon>Bacteria</taxon>
        <taxon>Pseudomonadati</taxon>
        <taxon>Pseudomonadota</taxon>
        <taxon>Gammaproteobacteria</taxon>
        <taxon>Alteromonadales</taxon>
        <taxon>Alteromonadaceae</taxon>
        <taxon>Agaribacter</taxon>
    </lineage>
</organism>
<accession>A0AA37SVS8</accession>
<feature type="domain" description="Aminoglycoside phosphotransferase" evidence="1">
    <location>
        <begin position="30"/>
        <end position="263"/>
    </location>
</feature>
<dbReference type="Gene3D" id="3.30.200.20">
    <property type="entry name" value="Phosphorylase Kinase, domain 1"/>
    <property type="match status" value="1"/>
</dbReference>
<dbReference type="GO" id="GO:0005737">
    <property type="term" value="C:cytoplasm"/>
    <property type="evidence" value="ECO:0007669"/>
    <property type="project" value="TreeGrafter"/>
</dbReference>
<dbReference type="RefSeq" id="WP_284216929.1">
    <property type="nucleotide sequence ID" value="NZ_BSOT01000005.1"/>
</dbReference>
<gene>
    <name evidence="2" type="ORF">GCM10007852_15490</name>
</gene>
<dbReference type="AlphaFoldDB" id="A0AA37SVS8"/>
<evidence type="ECO:0000313" key="3">
    <source>
        <dbReference type="Proteomes" id="UP001156601"/>
    </source>
</evidence>
<comment type="caution">
    <text evidence="2">The sequence shown here is derived from an EMBL/GenBank/DDBJ whole genome shotgun (WGS) entry which is preliminary data.</text>
</comment>
<reference evidence="2" key="2">
    <citation type="submission" date="2023-01" db="EMBL/GenBank/DDBJ databases">
        <title>Draft genome sequence of Agaribacter marinus strain NBRC 110023.</title>
        <authorList>
            <person name="Sun Q."/>
            <person name="Mori K."/>
        </authorList>
    </citation>
    <scope>NUCLEOTIDE SEQUENCE</scope>
    <source>
        <strain evidence="2">NBRC 110023</strain>
    </source>
</reference>
<evidence type="ECO:0000259" key="1">
    <source>
        <dbReference type="Pfam" id="PF01636"/>
    </source>
</evidence>
<keyword evidence="3" id="KW-1185">Reference proteome</keyword>
<dbReference type="InterPro" id="IPR011009">
    <property type="entry name" value="Kinase-like_dom_sf"/>
</dbReference>
<dbReference type="InterPro" id="IPR002575">
    <property type="entry name" value="Aminoglycoside_PTrfase"/>
</dbReference>
<dbReference type="GO" id="GO:0006646">
    <property type="term" value="P:phosphatidylethanolamine biosynthetic process"/>
    <property type="evidence" value="ECO:0007669"/>
    <property type="project" value="TreeGrafter"/>
</dbReference>
<protein>
    <recommendedName>
        <fullName evidence="1">Aminoglycoside phosphotransferase domain-containing protein</fullName>
    </recommendedName>
</protein>
<dbReference type="GO" id="GO:0004305">
    <property type="term" value="F:ethanolamine kinase activity"/>
    <property type="evidence" value="ECO:0007669"/>
    <property type="project" value="TreeGrafter"/>
</dbReference>
<name>A0AA37SVS8_9ALTE</name>
<dbReference type="Pfam" id="PF01636">
    <property type="entry name" value="APH"/>
    <property type="match status" value="1"/>
</dbReference>
<dbReference type="Gene3D" id="3.90.1200.10">
    <property type="match status" value="1"/>
</dbReference>
<proteinExistence type="predicted"/>
<dbReference type="PANTHER" id="PTHR22603">
    <property type="entry name" value="CHOLINE/ETHANOALAMINE KINASE"/>
    <property type="match status" value="1"/>
</dbReference>
<evidence type="ECO:0000313" key="2">
    <source>
        <dbReference type="EMBL" id="GLR70641.1"/>
    </source>
</evidence>
<dbReference type="EMBL" id="BSOT01000005">
    <property type="protein sequence ID" value="GLR70641.1"/>
    <property type="molecule type" value="Genomic_DNA"/>
</dbReference>
<sequence length="296" mass="33879">MHISEQRFGELSQLISDALFHSAITHEHLKITPINEGAINRNFHVLATTKTVLDDKRAEVSEKRFLAKFFANNEKLPVNRRRQFRLQASLSKQGLAPKPIFLSQDQTVYIEEWVPALNSLGTEKRQITIAYLATLLNKIHSTALDPTLLHQLDLSADWQHYMAFIFDDCYLHLNKEEKENLRQEHKDILPVLGAYQHEHQHDLVLCHHDLHLSHVSGNHSICFDWEYAAASSRYFDLACTIKSNEFSATQSNSLIETYAAASGLEVSVIKKCTGNAMELVNFTNKLWWLLTKDTNG</sequence>
<reference evidence="2" key="1">
    <citation type="journal article" date="2014" name="Int. J. Syst. Evol. Microbiol.">
        <title>Complete genome sequence of Corynebacterium casei LMG S-19264T (=DSM 44701T), isolated from a smear-ripened cheese.</title>
        <authorList>
            <consortium name="US DOE Joint Genome Institute (JGI-PGF)"/>
            <person name="Walter F."/>
            <person name="Albersmeier A."/>
            <person name="Kalinowski J."/>
            <person name="Ruckert C."/>
        </authorList>
    </citation>
    <scope>NUCLEOTIDE SEQUENCE</scope>
    <source>
        <strain evidence="2">NBRC 110023</strain>
    </source>
</reference>
<dbReference type="SUPFAM" id="SSF56112">
    <property type="entry name" value="Protein kinase-like (PK-like)"/>
    <property type="match status" value="1"/>
</dbReference>
<dbReference type="Proteomes" id="UP001156601">
    <property type="component" value="Unassembled WGS sequence"/>
</dbReference>